<comment type="caution">
    <text evidence="1">The sequence shown here is derived from an EMBL/GenBank/DDBJ whole genome shotgun (WGS) entry which is preliminary data.</text>
</comment>
<dbReference type="EMBL" id="QKYT01000023">
    <property type="protein sequence ID" value="RIA97899.1"/>
    <property type="molecule type" value="Genomic_DNA"/>
</dbReference>
<dbReference type="OrthoDB" id="2963168at2759"/>
<dbReference type="Gene3D" id="3.30.420.40">
    <property type="match status" value="2"/>
</dbReference>
<dbReference type="AlphaFoldDB" id="A0A397TKJ0"/>
<dbReference type="SUPFAM" id="SSF53067">
    <property type="entry name" value="Actin-like ATPase domain"/>
    <property type="match status" value="2"/>
</dbReference>
<proteinExistence type="predicted"/>
<dbReference type="Gene3D" id="3.90.640.10">
    <property type="entry name" value="Actin, Chain A, domain 4"/>
    <property type="match status" value="1"/>
</dbReference>
<dbReference type="CDD" id="cd10229">
    <property type="entry name" value="ASKHA_NBD_HSP70_HSPA12"/>
    <property type="match status" value="1"/>
</dbReference>
<reference evidence="1 2" key="1">
    <citation type="submission" date="2018-06" db="EMBL/GenBank/DDBJ databases">
        <title>Comparative genomics reveals the genomic features of Rhizophagus irregularis, R. cerebriforme, R. diaphanum and Gigaspora rosea, and their symbiotic lifestyle signature.</title>
        <authorList>
            <person name="Morin E."/>
            <person name="San Clemente H."/>
            <person name="Chen E.C.H."/>
            <person name="De La Providencia I."/>
            <person name="Hainaut M."/>
            <person name="Kuo A."/>
            <person name="Kohler A."/>
            <person name="Murat C."/>
            <person name="Tang N."/>
            <person name="Roy S."/>
            <person name="Loubradou J."/>
            <person name="Henrissat B."/>
            <person name="Grigoriev I.V."/>
            <person name="Corradi N."/>
            <person name="Roux C."/>
            <person name="Martin F.M."/>
        </authorList>
    </citation>
    <scope>NUCLEOTIDE SEQUENCE [LARGE SCALE GENOMIC DNA]</scope>
    <source>
        <strain evidence="1 2">DAOM 227022</strain>
    </source>
</reference>
<evidence type="ECO:0000313" key="1">
    <source>
        <dbReference type="EMBL" id="RIA97899.1"/>
    </source>
</evidence>
<dbReference type="PANTHER" id="PTHR14187">
    <property type="entry name" value="ALPHA KINASE/ELONGATION FACTOR 2 KINASE"/>
    <property type="match status" value="1"/>
</dbReference>
<dbReference type="STRING" id="658196.A0A397TKJ0"/>
<evidence type="ECO:0000313" key="2">
    <source>
        <dbReference type="Proteomes" id="UP000265703"/>
    </source>
</evidence>
<organism evidence="1 2">
    <name type="scientific">Glomus cerebriforme</name>
    <dbReference type="NCBI Taxonomy" id="658196"/>
    <lineage>
        <taxon>Eukaryota</taxon>
        <taxon>Fungi</taxon>
        <taxon>Fungi incertae sedis</taxon>
        <taxon>Mucoromycota</taxon>
        <taxon>Glomeromycotina</taxon>
        <taxon>Glomeromycetes</taxon>
        <taxon>Glomerales</taxon>
        <taxon>Glomeraceae</taxon>
        <taxon>Glomus</taxon>
    </lineage>
</organism>
<gene>
    <name evidence="1" type="ORF">C1645_751090</name>
</gene>
<protein>
    <recommendedName>
        <fullName evidence="3">Actin-like ATPase domain-containing protein</fullName>
    </recommendedName>
</protein>
<dbReference type="PANTHER" id="PTHR14187:SF5">
    <property type="entry name" value="HEAT SHOCK 70 KDA PROTEIN 12A"/>
    <property type="match status" value="1"/>
</dbReference>
<dbReference type="Proteomes" id="UP000265703">
    <property type="component" value="Unassembled WGS sequence"/>
</dbReference>
<dbReference type="InterPro" id="IPR043129">
    <property type="entry name" value="ATPase_NBD"/>
</dbReference>
<dbReference type="PRINTS" id="PR00301">
    <property type="entry name" value="HEATSHOCK70"/>
</dbReference>
<evidence type="ECO:0008006" key="3">
    <source>
        <dbReference type="Google" id="ProtNLM"/>
    </source>
</evidence>
<name>A0A397TKJ0_9GLOM</name>
<accession>A0A397TKJ0</accession>
<keyword evidence="2" id="KW-1185">Reference proteome</keyword>
<sequence length="556" mass="63296">MTWMDDVRVVISIDFGTTYSGFAYAHKVNSEIITNDTWPEQIGPLKTNTVLQYDPKFKTVEEWGYPALAKKPKRSKAKSKNQPAPKPIEHFKLHLGNMPENEKPELPKGINHKKAITDYLKSMGKLIKETINTRWPNVKFLEQVLVIVTVPAEFSDQAKAIMRECVHQAGLIATKNSEKLQLTTEPEAAAVHCMKVLKEHTLDIVGTNFLIVDCGGGTVDLTTRQLLANDRLGEKTIRTGGFCGGLYVDRQFLAFVGTKVGPSVMRVLQDNHYGQLQYMVQDFCKKVKLLFTGVKEEYKSYELDLDDVCPVMKQYVTGDKLDQLEEDEWIIEVSFEEVKRMFDPVVKKIIKLIRDQLNRGGTISAMFLVGGFSESKYLQKRIKEEFSNDVKNNNICVPSQPMAAIVRGALEYGLNMKKIKSRTLPLTYGIELAPLWKPGDPPERRQTHDRIFKFRRLVEKGREVDVDQEFGLELHPSYANQTEISIEVYSTTASEATYCDEPGMKKVGELRLDFPDPHLGFQRTIKFTLTFGQMEIRAYARNQLGKTTNATFEFLL</sequence>